<name>A0ABQ8S8F1_PERAM</name>
<dbReference type="EMBL" id="JAJSOF020000033">
    <property type="protein sequence ID" value="KAJ4430332.1"/>
    <property type="molecule type" value="Genomic_DNA"/>
</dbReference>
<protein>
    <recommendedName>
        <fullName evidence="3">Reverse transcriptase</fullName>
    </recommendedName>
</protein>
<evidence type="ECO:0008006" key="3">
    <source>
        <dbReference type="Google" id="ProtNLM"/>
    </source>
</evidence>
<proteinExistence type="predicted"/>
<gene>
    <name evidence="1" type="ORF">ANN_22548</name>
</gene>
<accession>A0ABQ8S8F1</accession>
<keyword evidence="2" id="KW-1185">Reference proteome</keyword>
<evidence type="ECO:0000313" key="1">
    <source>
        <dbReference type="EMBL" id="KAJ4430332.1"/>
    </source>
</evidence>
<sequence length="214" mass="25201">MAGLCEGSNEPAGFLKAVCKYLAIADIAVLESTRMTPFIKDVDLQVSWFKAVFMARISSSNDVKFFPRVRYTEKSSQWAPAPVFPLMVLKEKEMILSDMLLELNDSCEQCGMKINANKTKTMVIERKVKKNVLERVNEERMMLKLIRKWKRNWLGHWLGRNCLLKDALEEMVNRRRVMGRRRYHMIDNIKIYGSYAETKRKAENRKDWRMLDLQ</sequence>
<comment type="caution">
    <text evidence="1">The sequence shown here is derived from an EMBL/GenBank/DDBJ whole genome shotgun (WGS) entry which is preliminary data.</text>
</comment>
<reference evidence="1 2" key="1">
    <citation type="journal article" date="2022" name="Allergy">
        <title>Genome assembly and annotation of Periplaneta americana reveal a comprehensive cockroach allergen profile.</title>
        <authorList>
            <person name="Wang L."/>
            <person name="Xiong Q."/>
            <person name="Saelim N."/>
            <person name="Wang L."/>
            <person name="Nong W."/>
            <person name="Wan A.T."/>
            <person name="Shi M."/>
            <person name="Liu X."/>
            <person name="Cao Q."/>
            <person name="Hui J.H.L."/>
            <person name="Sookrung N."/>
            <person name="Leung T.F."/>
            <person name="Tungtrongchitr A."/>
            <person name="Tsui S.K.W."/>
        </authorList>
    </citation>
    <scope>NUCLEOTIDE SEQUENCE [LARGE SCALE GENOMIC DNA]</scope>
    <source>
        <strain evidence="1">PWHHKU_190912</strain>
    </source>
</reference>
<dbReference type="Proteomes" id="UP001148838">
    <property type="component" value="Unassembled WGS sequence"/>
</dbReference>
<organism evidence="1 2">
    <name type="scientific">Periplaneta americana</name>
    <name type="common">American cockroach</name>
    <name type="synonym">Blatta americana</name>
    <dbReference type="NCBI Taxonomy" id="6978"/>
    <lineage>
        <taxon>Eukaryota</taxon>
        <taxon>Metazoa</taxon>
        <taxon>Ecdysozoa</taxon>
        <taxon>Arthropoda</taxon>
        <taxon>Hexapoda</taxon>
        <taxon>Insecta</taxon>
        <taxon>Pterygota</taxon>
        <taxon>Neoptera</taxon>
        <taxon>Polyneoptera</taxon>
        <taxon>Dictyoptera</taxon>
        <taxon>Blattodea</taxon>
        <taxon>Blattoidea</taxon>
        <taxon>Blattidae</taxon>
        <taxon>Blattinae</taxon>
        <taxon>Periplaneta</taxon>
    </lineage>
</organism>
<evidence type="ECO:0000313" key="2">
    <source>
        <dbReference type="Proteomes" id="UP001148838"/>
    </source>
</evidence>